<comment type="caution">
    <text evidence="1">The sequence shown here is derived from an EMBL/GenBank/DDBJ whole genome shotgun (WGS) entry which is preliminary data.</text>
</comment>
<reference evidence="1 2" key="1">
    <citation type="submission" date="2024-02" db="EMBL/GenBank/DDBJ databases">
        <authorList>
            <person name="Chen Y."/>
            <person name="Shah S."/>
            <person name="Dougan E. K."/>
            <person name="Thang M."/>
            <person name="Chan C."/>
        </authorList>
    </citation>
    <scope>NUCLEOTIDE SEQUENCE [LARGE SCALE GENOMIC DNA]</scope>
</reference>
<protein>
    <submittedName>
        <fullName evidence="1">Uncharacterized protein</fullName>
    </submittedName>
</protein>
<sequence length="75" mass="8641">MQRNDGEFALCCSRCLGRLCLQEGRTLFEHGRPTRRIPGYQLQQGLQVQVLPQVFVTDSSIFPDWLLRGCYPRGQ</sequence>
<proteinExistence type="predicted"/>
<dbReference type="EMBL" id="CAXAMM010042651">
    <property type="protein sequence ID" value="CAK9106008.1"/>
    <property type="molecule type" value="Genomic_DNA"/>
</dbReference>
<dbReference type="Proteomes" id="UP001642464">
    <property type="component" value="Unassembled WGS sequence"/>
</dbReference>
<name>A0ABP0S0X1_9DINO</name>
<evidence type="ECO:0000313" key="2">
    <source>
        <dbReference type="Proteomes" id="UP001642464"/>
    </source>
</evidence>
<organism evidence="1 2">
    <name type="scientific">Durusdinium trenchii</name>
    <dbReference type="NCBI Taxonomy" id="1381693"/>
    <lineage>
        <taxon>Eukaryota</taxon>
        <taxon>Sar</taxon>
        <taxon>Alveolata</taxon>
        <taxon>Dinophyceae</taxon>
        <taxon>Suessiales</taxon>
        <taxon>Symbiodiniaceae</taxon>
        <taxon>Durusdinium</taxon>
    </lineage>
</organism>
<accession>A0ABP0S0X1</accession>
<evidence type="ECO:0000313" key="1">
    <source>
        <dbReference type="EMBL" id="CAK9106008.1"/>
    </source>
</evidence>
<gene>
    <name evidence="1" type="ORF">SCF082_LOCUS49381</name>
</gene>
<keyword evidence="2" id="KW-1185">Reference proteome</keyword>